<gene>
    <name evidence="9" type="ORF">NWF35_04535</name>
</gene>
<dbReference type="RefSeq" id="WP_301237887.1">
    <property type="nucleotide sequence ID" value="NZ_JANRHH010000020.1"/>
</dbReference>
<keyword evidence="3 6" id="KW-1133">Transmembrane helix</keyword>
<protein>
    <submittedName>
        <fullName evidence="9">YhgE/Pip domain-containing protein</fullName>
    </submittedName>
</protein>
<feature type="transmembrane region" description="Helical" evidence="6">
    <location>
        <begin position="659"/>
        <end position="681"/>
    </location>
</feature>
<name>A0ABT8IKA7_9BACL</name>
<keyword evidence="5" id="KW-0175">Coiled coil</keyword>
<comment type="subcellular location">
    <subcellularLocation>
        <location evidence="1">Membrane</location>
        <topology evidence="1">Multi-pass membrane protein</topology>
    </subcellularLocation>
</comment>
<dbReference type="Pfam" id="PF01061">
    <property type="entry name" value="ABC2_membrane"/>
    <property type="match status" value="1"/>
</dbReference>
<dbReference type="Pfam" id="PF12698">
    <property type="entry name" value="ABC2_membrane_3"/>
    <property type="match status" value="1"/>
</dbReference>
<feature type="domain" description="ABC-2 type transporter transmembrane" evidence="7">
    <location>
        <begin position="594"/>
        <end position="703"/>
    </location>
</feature>
<dbReference type="InterPro" id="IPR017500">
    <property type="entry name" value="Phage_infect_YhgE_N"/>
</dbReference>
<evidence type="ECO:0000256" key="3">
    <source>
        <dbReference type="ARBA" id="ARBA00022989"/>
    </source>
</evidence>
<keyword evidence="2 6" id="KW-0812">Transmembrane</keyword>
<dbReference type="PANTHER" id="PTHR43077:SF5">
    <property type="entry name" value="PHAGE INFECTION PROTEIN"/>
    <property type="match status" value="1"/>
</dbReference>
<dbReference type="Proteomes" id="UP001174196">
    <property type="component" value="Unassembled WGS sequence"/>
</dbReference>
<dbReference type="InterPro" id="IPR023908">
    <property type="entry name" value="xxxLxxG_rpt"/>
</dbReference>
<dbReference type="NCBIfam" id="TIGR03062">
    <property type="entry name" value="pip_yhgE_Cterm"/>
    <property type="match status" value="1"/>
</dbReference>
<sequence length="758" mass="81673">MNTWKLLSKEFTTIVHNKKLLIALILVLFIPLLYGGSFIGAFQDPYGRLDQLPVAVVNLDKGATVHGKKLHLGKDLVDKLRDKRTFDWKFVSDKVAQEGLKDWKYYMIIRIPQDFSKNAGTLMDEHPQHLKLEYIVNDSHNFIAKQIGQTATEKIKQEVSTALIETYAESMFDVLKELSNGYAKASDGASKLRNGSWKAEAGAAKLHEGLKKAAANSILFEQGLSSALSGSNQLQQGAEQLSTGLGQLKNGGDRLSNAALQLQNGTSQLSDGLNRSLAGMDEISNNIGKLTSGSVQVQNGSQQLANGSEQLRAGLGQLSERADVAVSQAQTETQDIASLRQQVQEIENDPNVSDSQKARLNQLFNQLESHHAQAEQSVKTVAGTASVLSDKSGELSQGATQLAAGAEKVATGQAKLASGFEQLRQAQSQLAAGANQLLAGEQQFAQGFFTFNSKLGEAQSGASKIAYGSGSLSTGIGKLADGSGKMTDGLGKLAGGSGGIEQGLDKMGKATGELASKLRNAAKESGEVNGNQSKYDMFAEPVHLSSKEQAPVPNYGTAMTPYFLSLALFVGGLMLSAIYPFPTPFGQPRNGLTWFISKYIPIVLVVIIQSLVVDAIILWGLDIHVKNVPYFLLFTILTSITFMSLVFCIVSLVGPLGKFIAIATMVLQLTSSAGTFPAELLPDFFRTAHDYLPMTYAVSGFKAVISSGDYSFMWEDGKILLSYFTVFVVVTMVKFVILYRKQFKAVRAGQRMTSAQPA</sequence>
<feature type="transmembrane region" description="Helical" evidence="6">
    <location>
        <begin position="628"/>
        <end position="653"/>
    </location>
</feature>
<dbReference type="InterPro" id="IPR017501">
    <property type="entry name" value="Phage_infect_YhgE_C"/>
</dbReference>
<evidence type="ECO:0000256" key="6">
    <source>
        <dbReference type="SAM" id="Phobius"/>
    </source>
</evidence>
<dbReference type="SUPFAM" id="SSF58104">
    <property type="entry name" value="Methyl-accepting chemotaxis protein (MCP) signaling domain"/>
    <property type="match status" value="1"/>
</dbReference>
<accession>A0ABT8IKA7</accession>
<evidence type="ECO:0000313" key="10">
    <source>
        <dbReference type="Proteomes" id="UP001174196"/>
    </source>
</evidence>
<organism evidence="9 10">
    <name type="scientific">Polycladomyces subterraneus</name>
    <dbReference type="NCBI Taxonomy" id="1016997"/>
    <lineage>
        <taxon>Bacteria</taxon>
        <taxon>Bacillati</taxon>
        <taxon>Bacillota</taxon>
        <taxon>Bacilli</taxon>
        <taxon>Bacillales</taxon>
        <taxon>Thermoactinomycetaceae</taxon>
        <taxon>Polycladomyces</taxon>
    </lineage>
</organism>
<evidence type="ECO:0000259" key="8">
    <source>
        <dbReference type="Pfam" id="PF12698"/>
    </source>
</evidence>
<comment type="caution">
    <text evidence="9">The sequence shown here is derived from an EMBL/GenBank/DDBJ whole genome shotgun (WGS) entry which is preliminary data.</text>
</comment>
<feature type="coiled-coil region" evidence="5">
    <location>
        <begin position="329"/>
        <end position="377"/>
    </location>
</feature>
<reference evidence="9" key="1">
    <citation type="submission" date="2022-08" db="EMBL/GenBank/DDBJ databases">
        <title>Polycladomyces zharkentsis sp. nov., a novel thermophilic CMC and starch-degrading bacterium isolated from a geothermal spring in Kazakhstan.</title>
        <authorList>
            <person name="Mashzhan A."/>
            <person name="Kistaubaeva A."/>
            <person name="Javier-Lopez R."/>
            <person name="Birkeland N.-K."/>
        </authorList>
    </citation>
    <scope>NUCLEOTIDE SEQUENCE</scope>
    <source>
        <strain evidence="9">KSR 13</strain>
    </source>
</reference>
<feature type="transmembrane region" description="Helical" evidence="6">
    <location>
        <begin position="20"/>
        <end position="42"/>
    </location>
</feature>
<dbReference type="PANTHER" id="PTHR43077">
    <property type="entry name" value="TRANSPORT PERMEASE YVFS-RELATED"/>
    <property type="match status" value="1"/>
</dbReference>
<feature type="domain" description="ABC-2 type transporter transmembrane" evidence="8">
    <location>
        <begin position="24"/>
        <end position="161"/>
    </location>
</feature>
<evidence type="ECO:0000256" key="5">
    <source>
        <dbReference type="SAM" id="Coils"/>
    </source>
</evidence>
<dbReference type="InterPro" id="IPR013525">
    <property type="entry name" value="ABC2_TM"/>
</dbReference>
<evidence type="ECO:0000259" key="7">
    <source>
        <dbReference type="Pfam" id="PF01061"/>
    </source>
</evidence>
<dbReference type="InterPro" id="IPR051328">
    <property type="entry name" value="T7SS_ABC-Transporter"/>
</dbReference>
<evidence type="ECO:0000256" key="2">
    <source>
        <dbReference type="ARBA" id="ARBA00022692"/>
    </source>
</evidence>
<keyword evidence="4 6" id="KW-0472">Membrane</keyword>
<proteinExistence type="predicted"/>
<evidence type="ECO:0000256" key="4">
    <source>
        <dbReference type="ARBA" id="ARBA00023136"/>
    </source>
</evidence>
<feature type="transmembrane region" description="Helical" evidence="6">
    <location>
        <begin position="562"/>
        <end position="579"/>
    </location>
</feature>
<evidence type="ECO:0000256" key="1">
    <source>
        <dbReference type="ARBA" id="ARBA00004141"/>
    </source>
</evidence>
<dbReference type="NCBIfam" id="TIGR03061">
    <property type="entry name" value="pip_yhgE_Nterm"/>
    <property type="match status" value="1"/>
</dbReference>
<dbReference type="NCBIfam" id="TIGR03057">
    <property type="entry name" value="xxxLxxG_by_4"/>
    <property type="match status" value="2"/>
</dbReference>
<feature type="transmembrane region" description="Helical" evidence="6">
    <location>
        <begin position="719"/>
        <end position="739"/>
    </location>
</feature>
<dbReference type="EMBL" id="JANRHH010000020">
    <property type="protein sequence ID" value="MDN4593173.1"/>
    <property type="molecule type" value="Genomic_DNA"/>
</dbReference>
<keyword evidence="10" id="KW-1185">Reference proteome</keyword>
<evidence type="ECO:0000313" key="9">
    <source>
        <dbReference type="EMBL" id="MDN4593173.1"/>
    </source>
</evidence>
<feature type="transmembrane region" description="Helical" evidence="6">
    <location>
        <begin position="599"/>
        <end position="621"/>
    </location>
</feature>
<dbReference type="Gene3D" id="1.10.287.950">
    <property type="entry name" value="Methyl-accepting chemotaxis protein"/>
    <property type="match status" value="1"/>
</dbReference>
<dbReference type="Gene3D" id="3.40.1710.10">
    <property type="entry name" value="abc type-2 transporter like domain"/>
    <property type="match status" value="1"/>
</dbReference>